<accession>A0A4Q5AZS7</accession>
<evidence type="ECO:0000313" key="2">
    <source>
        <dbReference type="Proteomes" id="UP000293208"/>
    </source>
</evidence>
<evidence type="ECO:0000313" key="1">
    <source>
        <dbReference type="EMBL" id="RYQ40602.1"/>
    </source>
</evidence>
<gene>
    <name evidence="1" type="ORF">PG2001B_0483</name>
</gene>
<dbReference type="AlphaFoldDB" id="A0A4Q5AZS7"/>
<dbReference type="EMBL" id="RYUY01000001">
    <property type="protein sequence ID" value="RYQ40602.1"/>
    <property type="molecule type" value="Genomic_DNA"/>
</dbReference>
<organism evidence="1 2">
    <name type="scientific">Bifidobacterium pseudolongum subsp. globosum</name>
    <dbReference type="NCBI Taxonomy" id="1690"/>
    <lineage>
        <taxon>Bacteria</taxon>
        <taxon>Bacillati</taxon>
        <taxon>Actinomycetota</taxon>
        <taxon>Actinomycetes</taxon>
        <taxon>Bifidobacteriales</taxon>
        <taxon>Bifidobacteriaceae</taxon>
        <taxon>Bifidobacterium</taxon>
    </lineage>
</organism>
<name>A0A4Q5AZS7_9BIFI</name>
<reference evidence="1 2" key="1">
    <citation type="submission" date="2018-12" db="EMBL/GenBank/DDBJ databases">
        <title>Unveiling genomic diversity among members of the Bifidobacterium pseudolongum species, a widely distributed gut commensal of the animal kingdom.</title>
        <authorList>
            <person name="Lugli G.A."/>
            <person name="Duranti S."/>
            <person name="Albert K."/>
            <person name="Mancabelli L."/>
            <person name="Napoli S."/>
            <person name="Viappiani A."/>
            <person name="Anzalone R."/>
            <person name="Longhi G."/>
            <person name="Milani C."/>
            <person name="Turroni F."/>
            <person name="Alessandri G."/>
            <person name="Sela D.A."/>
            <person name="Van Sinderen D."/>
            <person name="Ventura M."/>
        </authorList>
    </citation>
    <scope>NUCLEOTIDE SEQUENCE [LARGE SCALE GENOMIC DNA]</scope>
    <source>
        <strain evidence="1 2">2001B</strain>
    </source>
</reference>
<dbReference type="Proteomes" id="UP000293208">
    <property type="component" value="Unassembled WGS sequence"/>
</dbReference>
<sequence>MLQMVFDDLRMDGVCDLRFTVHRVRAFERPVSMRFLEDLAQDWPWQTLLLPWRTNGPRLEPHIPDSVDGLWDPAHARELEAQGRILPRINWGNAYDDGEIVSHTCRHVMTVADVYRPMDAFIHHAYGKDDEDAVPGVYVVHEHTTDVIFPVTDNSVVQWRMSVSQTYRETYFNVVGRTIAIRRSLARGLVK</sequence>
<proteinExistence type="predicted"/>
<protein>
    <submittedName>
        <fullName evidence="1">Uncharacterized protein</fullName>
    </submittedName>
</protein>
<comment type="caution">
    <text evidence="1">The sequence shown here is derived from an EMBL/GenBank/DDBJ whole genome shotgun (WGS) entry which is preliminary data.</text>
</comment>